<keyword evidence="2" id="KW-0472">Membrane</keyword>
<feature type="compositionally biased region" description="Basic and acidic residues" evidence="1">
    <location>
        <begin position="451"/>
        <end position="466"/>
    </location>
</feature>
<feature type="region of interest" description="Disordered" evidence="1">
    <location>
        <begin position="1"/>
        <end position="20"/>
    </location>
</feature>
<keyword evidence="4" id="KW-1185">Reference proteome</keyword>
<comment type="caution">
    <text evidence="3">The sequence shown here is derived from an EMBL/GenBank/DDBJ whole genome shotgun (WGS) entry which is preliminary data.</text>
</comment>
<feature type="region of interest" description="Disordered" evidence="1">
    <location>
        <begin position="447"/>
        <end position="486"/>
    </location>
</feature>
<evidence type="ECO:0000256" key="2">
    <source>
        <dbReference type="SAM" id="Phobius"/>
    </source>
</evidence>
<feature type="transmembrane region" description="Helical" evidence="2">
    <location>
        <begin position="361"/>
        <end position="380"/>
    </location>
</feature>
<keyword evidence="2" id="KW-0812">Transmembrane</keyword>
<keyword evidence="2" id="KW-1133">Transmembrane helix</keyword>
<feature type="compositionally biased region" description="Polar residues" evidence="1">
    <location>
        <begin position="8"/>
        <end position="18"/>
    </location>
</feature>
<evidence type="ECO:0000313" key="3">
    <source>
        <dbReference type="EMBL" id="KAK5092459.1"/>
    </source>
</evidence>
<dbReference type="Pfam" id="PF11915">
    <property type="entry name" value="DUF3433"/>
    <property type="match status" value="1"/>
</dbReference>
<proteinExistence type="predicted"/>
<dbReference type="EMBL" id="JAVRRG010000057">
    <property type="protein sequence ID" value="KAK5092459.1"/>
    <property type="molecule type" value="Genomic_DNA"/>
</dbReference>
<reference evidence="3 4" key="1">
    <citation type="submission" date="2023-08" db="EMBL/GenBank/DDBJ databases">
        <title>Black Yeasts Isolated from many extreme environments.</title>
        <authorList>
            <person name="Coleine C."/>
            <person name="Stajich J.E."/>
            <person name="Selbmann L."/>
        </authorList>
    </citation>
    <scope>NUCLEOTIDE SEQUENCE [LARGE SCALE GENOMIC DNA]</scope>
    <source>
        <strain evidence="3 4">CCFEE 5885</strain>
    </source>
</reference>
<feature type="compositionally biased region" description="Polar residues" evidence="1">
    <location>
        <begin position="467"/>
        <end position="486"/>
    </location>
</feature>
<gene>
    <name evidence="3" type="ORF">LTR24_005162</name>
</gene>
<name>A0ABR0K9Q1_9EURO</name>
<protein>
    <submittedName>
        <fullName evidence="3">Uncharacterized protein</fullName>
    </submittedName>
</protein>
<sequence>MAIGQECFPQSQATSNRSEGADRTKSFKVRKRALVPLFVVTTLLIGGIVALVALSSVNHGFVRVKNTSSNFAYIDWTISLTWIVVPSIIFQVYGLCVAAVIDAFGFRQPFVELARGAAAEKSIALDYASFFPVQREWKAFRNGHWHIGVPFAVSLLLKIVIGPLAARMIVEQPHSSTKPVQLTHDYAFVTTSSVNGPLGWDLEPVLGAASSTKIKSWNENTSAAIELRPEWWASFEQQLHQVGSVDPSTSYGNADFTNGVGRLILDYARQTSSDPFDASTLIEASQEVYATVYATLLNTFMIRPTEQPVEVPGKLTRTRNELFIVNAIAGVILGFLLTVAAILILIYSYTESRPSVLFEEPVGILGFAGLAVNGIVCRMTEGIRSLEGYSGKTSKNVLTKIKLIYGPTAAFEMVDSADPRRAHIEVWPDHSSGKETSLPFMQNRYFRGGSRVHDDQQEPGPEKETRSPLTISARQTSTERGGSNKP</sequence>
<dbReference type="Proteomes" id="UP001345013">
    <property type="component" value="Unassembled WGS sequence"/>
</dbReference>
<accession>A0ABR0K9Q1</accession>
<dbReference type="InterPro" id="IPR021840">
    <property type="entry name" value="DUF3433"/>
</dbReference>
<feature type="transmembrane region" description="Helical" evidence="2">
    <location>
        <begin position="33"/>
        <end position="56"/>
    </location>
</feature>
<evidence type="ECO:0000313" key="4">
    <source>
        <dbReference type="Proteomes" id="UP001345013"/>
    </source>
</evidence>
<feature type="transmembrane region" description="Helical" evidence="2">
    <location>
        <begin position="76"/>
        <end position="101"/>
    </location>
</feature>
<organism evidence="3 4">
    <name type="scientific">Lithohypha guttulata</name>
    <dbReference type="NCBI Taxonomy" id="1690604"/>
    <lineage>
        <taxon>Eukaryota</taxon>
        <taxon>Fungi</taxon>
        <taxon>Dikarya</taxon>
        <taxon>Ascomycota</taxon>
        <taxon>Pezizomycotina</taxon>
        <taxon>Eurotiomycetes</taxon>
        <taxon>Chaetothyriomycetidae</taxon>
        <taxon>Chaetothyriales</taxon>
        <taxon>Trichomeriaceae</taxon>
        <taxon>Lithohypha</taxon>
    </lineage>
</organism>
<feature type="transmembrane region" description="Helical" evidence="2">
    <location>
        <begin position="323"/>
        <end position="349"/>
    </location>
</feature>
<dbReference type="PANTHER" id="PTHR37544">
    <property type="entry name" value="SPRAY-RELATED"/>
    <property type="match status" value="1"/>
</dbReference>
<evidence type="ECO:0000256" key="1">
    <source>
        <dbReference type="SAM" id="MobiDB-lite"/>
    </source>
</evidence>